<comment type="caution">
    <text evidence="4">The sequence shown here is derived from an EMBL/GenBank/DDBJ whole genome shotgun (WGS) entry which is preliminary data.</text>
</comment>
<dbReference type="InterPro" id="IPR025827">
    <property type="entry name" value="Zn_ribbon_recom_dom"/>
</dbReference>
<accession>A0A645CD79</accession>
<dbReference type="Pfam" id="PF13408">
    <property type="entry name" value="Zn_ribbon_recom"/>
    <property type="match status" value="1"/>
</dbReference>
<feature type="domain" description="Recombinase zinc beta ribbon" evidence="2">
    <location>
        <begin position="1"/>
        <end position="61"/>
    </location>
</feature>
<evidence type="ECO:0000259" key="3">
    <source>
        <dbReference type="Pfam" id="PF14287"/>
    </source>
</evidence>
<proteinExistence type="predicted"/>
<evidence type="ECO:0000256" key="1">
    <source>
        <dbReference type="SAM" id="Coils"/>
    </source>
</evidence>
<evidence type="ECO:0008006" key="5">
    <source>
        <dbReference type="Google" id="ProtNLM"/>
    </source>
</evidence>
<dbReference type="InterPro" id="IPR025378">
    <property type="entry name" value="DUF4368"/>
</dbReference>
<dbReference type="Pfam" id="PF14287">
    <property type="entry name" value="DUF4368"/>
    <property type="match status" value="1"/>
</dbReference>
<keyword evidence="1" id="KW-0175">Coiled coil</keyword>
<organism evidence="4">
    <name type="scientific">bioreactor metagenome</name>
    <dbReference type="NCBI Taxonomy" id="1076179"/>
    <lineage>
        <taxon>unclassified sequences</taxon>
        <taxon>metagenomes</taxon>
        <taxon>ecological metagenomes</taxon>
    </lineage>
</organism>
<evidence type="ECO:0000313" key="4">
    <source>
        <dbReference type="EMBL" id="MPM74875.1"/>
    </source>
</evidence>
<reference evidence="4" key="1">
    <citation type="submission" date="2019-08" db="EMBL/GenBank/DDBJ databases">
        <authorList>
            <person name="Kucharzyk K."/>
            <person name="Murdoch R.W."/>
            <person name="Higgins S."/>
            <person name="Loffler F."/>
        </authorList>
    </citation>
    <scope>NUCLEOTIDE SEQUENCE</scope>
</reference>
<dbReference type="AlphaFoldDB" id="A0A645CD79"/>
<dbReference type="EMBL" id="VSSQ01026247">
    <property type="protein sequence ID" value="MPM74875.1"/>
    <property type="molecule type" value="Genomic_DNA"/>
</dbReference>
<name>A0A645CD79_9ZZZZ</name>
<protein>
    <recommendedName>
        <fullName evidence="5">DUF4368 domain-containing protein</fullName>
    </recommendedName>
</protein>
<feature type="domain" description="DUF4368" evidence="3">
    <location>
        <begin position="153"/>
        <end position="215"/>
    </location>
</feature>
<sequence>MFSGLLCCADCGAKLYYCTANGFEERQNHFVCSNYKSNTGTCSVHFIREVVLYALVLEHIRGVIRYVRQFEKVFVRQVSRKSAEEQKAALAGKRKALQKAQERTEAIDRLFKRIYEDSTTGQLSEERYEKLSADYEAEQKDLQGRIADLQTELTEEEQQAEDTGQFLATVRKYTDIQELTPTILNEFISKIIIHAPDKSSGKRKQKVEIVYNGVGILNIPELTDEMLRRNRETA</sequence>
<evidence type="ECO:0000259" key="2">
    <source>
        <dbReference type="Pfam" id="PF13408"/>
    </source>
</evidence>
<gene>
    <name evidence="4" type="ORF">SDC9_121864</name>
</gene>
<feature type="coiled-coil region" evidence="1">
    <location>
        <begin position="132"/>
        <end position="159"/>
    </location>
</feature>